<protein>
    <submittedName>
        <fullName evidence="3">Thioesterase family protein</fullName>
    </submittedName>
</protein>
<dbReference type="Gene3D" id="2.40.160.210">
    <property type="entry name" value="Acyl-CoA thioesterase, double hotdog domain"/>
    <property type="match status" value="1"/>
</dbReference>
<dbReference type="InterPro" id="IPR042171">
    <property type="entry name" value="Acyl-CoA_hotdog"/>
</dbReference>
<comment type="caution">
    <text evidence="3">The sequence shown here is derived from an EMBL/GenBank/DDBJ whole genome shotgun (WGS) entry which is preliminary data.</text>
</comment>
<dbReference type="InterPro" id="IPR049450">
    <property type="entry name" value="ACOT8-like_C"/>
</dbReference>
<feature type="domain" description="Acyl-CoA thioesterase-like N-terminal HotDog" evidence="1">
    <location>
        <begin position="42"/>
        <end position="111"/>
    </location>
</feature>
<evidence type="ECO:0000313" key="3">
    <source>
        <dbReference type="EMBL" id="TDK87393.1"/>
    </source>
</evidence>
<accession>A0A4R5WCI8</accession>
<dbReference type="EMBL" id="SDLO01000014">
    <property type="protein sequence ID" value="TDK87393.1"/>
    <property type="molecule type" value="Genomic_DNA"/>
</dbReference>
<dbReference type="InterPro" id="IPR029069">
    <property type="entry name" value="HotDog_dom_sf"/>
</dbReference>
<organism evidence="3 4">
    <name type="scientific">Mycolicibacterium mucogenicum</name>
    <name type="common">Mycobacterium mucogenicum</name>
    <dbReference type="NCBI Taxonomy" id="56689"/>
    <lineage>
        <taxon>Bacteria</taxon>
        <taxon>Bacillati</taxon>
        <taxon>Actinomycetota</taxon>
        <taxon>Actinomycetes</taxon>
        <taxon>Mycobacteriales</taxon>
        <taxon>Mycobacteriaceae</taxon>
        <taxon>Mycolicibacterium</taxon>
    </lineage>
</organism>
<feature type="domain" description="Acyl-CoA thioesterase-like C-terminal" evidence="2">
    <location>
        <begin position="164"/>
        <end position="253"/>
    </location>
</feature>
<evidence type="ECO:0000259" key="1">
    <source>
        <dbReference type="Pfam" id="PF13622"/>
    </source>
</evidence>
<dbReference type="Pfam" id="PF20789">
    <property type="entry name" value="4HBT_3C"/>
    <property type="match status" value="1"/>
</dbReference>
<dbReference type="AlphaFoldDB" id="A0A4R5WCI8"/>
<sequence>MCDDPKMTARPAHFVPIDADRVQPTRFAQSLWGEDHLNGPAAVVGLAAHALEAAFGLPDFLPARLTVDLFRAARGVPTTTAVKLVRDGRRVRNSECDVVQDGVTVARATLVQYRLAEAPAGEEWFGTTDFEPPAVIDDGLAPYISSDGVGWTRTIAEHQNTGRKRYVNRPIDVIEGQVNTPFVRAAVTAEGTSMVTNLGTAGIGYINGDLTVALTRLPQDGWVGVEAETHWAAQGIAVGATTLYDSAGPIGTGLTTAVSNPAAQIDFGHSRFPDRIRREV</sequence>
<dbReference type="SUPFAM" id="SSF54637">
    <property type="entry name" value="Thioesterase/thiol ester dehydrase-isomerase"/>
    <property type="match status" value="1"/>
</dbReference>
<dbReference type="Pfam" id="PF13622">
    <property type="entry name" value="4HBT_3"/>
    <property type="match status" value="1"/>
</dbReference>
<dbReference type="Proteomes" id="UP000294929">
    <property type="component" value="Unassembled WGS sequence"/>
</dbReference>
<evidence type="ECO:0000313" key="4">
    <source>
        <dbReference type="Proteomes" id="UP000294929"/>
    </source>
</evidence>
<name>A0A4R5WCI8_MYCMU</name>
<reference evidence="3 4" key="1">
    <citation type="submission" date="2019-01" db="EMBL/GenBank/DDBJ databases">
        <title>High-quality-draft genome sequences of five non-tuberculosis mycobacteriaceae isolated from a nosocomial environment.</title>
        <authorList>
            <person name="Tiago I."/>
            <person name="Alarico S."/>
            <person name="Pereira S.G."/>
            <person name="Coelho C."/>
            <person name="Maranha A."/>
            <person name="Empadinhas N."/>
        </authorList>
    </citation>
    <scope>NUCLEOTIDE SEQUENCE [LARGE SCALE GENOMIC DNA]</scope>
    <source>
        <strain evidence="3 4">24AIII</strain>
    </source>
</reference>
<evidence type="ECO:0000259" key="2">
    <source>
        <dbReference type="Pfam" id="PF20789"/>
    </source>
</evidence>
<proteinExistence type="predicted"/>
<gene>
    <name evidence="3" type="ORF">EUA03_17600</name>
</gene>
<dbReference type="InterPro" id="IPR049449">
    <property type="entry name" value="TesB_ACOT8-like_N"/>
</dbReference>